<proteinExistence type="predicted"/>
<dbReference type="EMBL" id="RDQH01000337">
    <property type="protein sequence ID" value="RXH84899.1"/>
    <property type="molecule type" value="Genomic_DNA"/>
</dbReference>
<gene>
    <name evidence="1" type="ORF">DVH24_041667</name>
</gene>
<evidence type="ECO:0000313" key="2">
    <source>
        <dbReference type="Proteomes" id="UP000290289"/>
    </source>
</evidence>
<keyword evidence="2" id="KW-1185">Reference proteome</keyword>
<sequence>MAANPLLEGIEGCQTPKYIAFEEKRGLFLCPRLQNRMLHFMTDLCCWNLDKWRMWKQPCVVKMSAVLLLVTFRQAFLPCGGRKDHSVY</sequence>
<evidence type="ECO:0000313" key="1">
    <source>
        <dbReference type="EMBL" id="RXH84899.1"/>
    </source>
</evidence>
<protein>
    <submittedName>
        <fullName evidence="1">Uncharacterized protein</fullName>
    </submittedName>
</protein>
<dbReference type="AlphaFoldDB" id="A0A498IP12"/>
<accession>A0A498IP12</accession>
<reference evidence="1 2" key="1">
    <citation type="submission" date="2018-10" db="EMBL/GenBank/DDBJ databases">
        <title>A high-quality apple genome assembly.</title>
        <authorList>
            <person name="Hu J."/>
        </authorList>
    </citation>
    <scope>NUCLEOTIDE SEQUENCE [LARGE SCALE GENOMIC DNA]</scope>
    <source>
        <strain evidence="2">cv. HFTH1</strain>
        <tissue evidence="1">Young leaf</tissue>
    </source>
</reference>
<comment type="caution">
    <text evidence="1">The sequence shown here is derived from an EMBL/GenBank/DDBJ whole genome shotgun (WGS) entry which is preliminary data.</text>
</comment>
<dbReference type="Proteomes" id="UP000290289">
    <property type="component" value="Chromosome 11"/>
</dbReference>
<name>A0A498IP12_MALDO</name>
<organism evidence="1 2">
    <name type="scientific">Malus domestica</name>
    <name type="common">Apple</name>
    <name type="synonym">Pyrus malus</name>
    <dbReference type="NCBI Taxonomy" id="3750"/>
    <lineage>
        <taxon>Eukaryota</taxon>
        <taxon>Viridiplantae</taxon>
        <taxon>Streptophyta</taxon>
        <taxon>Embryophyta</taxon>
        <taxon>Tracheophyta</taxon>
        <taxon>Spermatophyta</taxon>
        <taxon>Magnoliopsida</taxon>
        <taxon>eudicotyledons</taxon>
        <taxon>Gunneridae</taxon>
        <taxon>Pentapetalae</taxon>
        <taxon>rosids</taxon>
        <taxon>fabids</taxon>
        <taxon>Rosales</taxon>
        <taxon>Rosaceae</taxon>
        <taxon>Amygdaloideae</taxon>
        <taxon>Maleae</taxon>
        <taxon>Malus</taxon>
    </lineage>
</organism>